<dbReference type="EMBL" id="CP154834">
    <property type="protein sequence ID" value="XAO76461.1"/>
    <property type="molecule type" value="Genomic_DNA"/>
</dbReference>
<keyword evidence="2" id="KW-1185">Reference proteome</keyword>
<name>A0AAU6WUI1_9FLAO</name>
<dbReference type="RefSeq" id="WP_345767801.1">
    <property type="nucleotide sequence ID" value="NZ_CP154834.1"/>
</dbReference>
<proteinExistence type="predicted"/>
<protein>
    <recommendedName>
        <fullName evidence="3">T9SS C-terminal target domain-containing protein</fullName>
    </recommendedName>
</protein>
<evidence type="ECO:0008006" key="3">
    <source>
        <dbReference type="Google" id="ProtNLM"/>
    </source>
</evidence>
<dbReference type="AlphaFoldDB" id="A0AAU6WUI1"/>
<sequence>MNNQKFSLLNENLPKGVYFVKVHTRKLFTLKLIVE</sequence>
<organism evidence="1 2">
    <name type="scientific">Chryseobacterium endophyticum</name>
    <dbReference type="NCBI Taxonomy" id="1854762"/>
    <lineage>
        <taxon>Bacteria</taxon>
        <taxon>Pseudomonadati</taxon>
        <taxon>Bacteroidota</taxon>
        <taxon>Flavobacteriia</taxon>
        <taxon>Flavobacteriales</taxon>
        <taxon>Weeksellaceae</taxon>
        <taxon>Chryseobacterium group</taxon>
        <taxon>Chryseobacterium</taxon>
    </lineage>
</organism>
<evidence type="ECO:0000313" key="2">
    <source>
        <dbReference type="Proteomes" id="UP001463665"/>
    </source>
</evidence>
<gene>
    <name evidence="1" type="ORF">AAFP95_09745</name>
</gene>
<evidence type="ECO:0000313" key="1">
    <source>
        <dbReference type="EMBL" id="XAO76461.1"/>
    </source>
</evidence>
<accession>A0AAU6WUI1</accession>
<reference evidence="1 2" key="1">
    <citation type="submission" date="2024-04" db="EMBL/GenBank/DDBJ databases">
        <title>Genome sequencing and assembly of rice foliar adapted Chryseobacterium endophyticum OsEnb-ALM-A6.</title>
        <authorList>
            <person name="Kumar S."/>
            <person name="Javed M."/>
            <person name="Chouhan V."/>
            <person name="Charishma K."/>
            <person name="Patel A."/>
            <person name="Kumar M."/>
            <person name="Sahu K.P."/>
            <person name="Kumar A."/>
        </authorList>
    </citation>
    <scope>NUCLEOTIDE SEQUENCE [LARGE SCALE GENOMIC DNA]</scope>
    <source>
        <strain evidence="1 2">OsEnb-ALM-A6</strain>
    </source>
</reference>
<dbReference type="Proteomes" id="UP001463665">
    <property type="component" value="Chromosome"/>
</dbReference>